<evidence type="ECO:0000313" key="3">
    <source>
        <dbReference type="Proteomes" id="UP000697710"/>
    </source>
</evidence>
<dbReference type="Pfam" id="PF00903">
    <property type="entry name" value="Glyoxalase"/>
    <property type="match status" value="2"/>
</dbReference>
<dbReference type="CDD" id="cd07247">
    <property type="entry name" value="SgaA_N_like"/>
    <property type="match status" value="2"/>
</dbReference>
<feature type="domain" description="VOC" evidence="1">
    <location>
        <begin position="7"/>
        <end position="123"/>
    </location>
</feature>
<dbReference type="InterPro" id="IPR037523">
    <property type="entry name" value="VOC_core"/>
</dbReference>
<dbReference type="AlphaFoldDB" id="A0A956RMK4"/>
<proteinExistence type="predicted"/>
<dbReference type="InterPro" id="IPR052164">
    <property type="entry name" value="Anthracycline_SecMetBiosynth"/>
</dbReference>
<gene>
    <name evidence="2" type="ORF">KC729_00590</name>
</gene>
<organism evidence="2 3">
    <name type="scientific">Eiseniibacteriota bacterium</name>
    <dbReference type="NCBI Taxonomy" id="2212470"/>
    <lineage>
        <taxon>Bacteria</taxon>
        <taxon>Candidatus Eiseniibacteriota</taxon>
    </lineage>
</organism>
<dbReference type="EMBL" id="JAGQHR010000006">
    <property type="protein sequence ID" value="MCA9726148.1"/>
    <property type="molecule type" value="Genomic_DNA"/>
</dbReference>
<name>A0A956RMK4_UNCEI</name>
<evidence type="ECO:0000259" key="1">
    <source>
        <dbReference type="PROSITE" id="PS51819"/>
    </source>
</evidence>
<dbReference type="SUPFAM" id="SSF54593">
    <property type="entry name" value="Glyoxalase/Bleomycin resistance protein/Dihydroxybiphenyl dioxygenase"/>
    <property type="match status" value="2"/>
</dbReference>
<dbReference type="Gene3D" id="3.10.180.10">
    <property type="entry name" value="2,3-Dihydroxybiphenyl 1,2-Dioxygenase, domain 1"/>
    <property type="match status" value="2"/>
</dbReference>
<feature type="domain" description="VOC" evidence="1">
    <location>
        <begin position="140"/>
        <end position="255"/>
    </location>
</feature>
<dbReference type="PANTHER" id="PTHR33993">
    <property type="entry name" value="GLYOXALASE-RELATED"/>
    <property type="match status" value="1"/>
</dbReference>
<dbReference type="InterPro" id="IPR029068">
    <property type="entry name" value="Glyas_Bleomycin-R_OHBP_Dase"/>
</dbReference>
<dbReference type="PROSITE" id="PS51819">
    <property type="entry name" value="VOC"/>
    <property type="match status" value="2"/>
</dbReference>
<reference evidence="2" key="1">
    <citation type="submission" date="2020-04" db="EMBL/GenBank/DDBJ databases">
        <authorList>
            <person name="Zhang T."/>
        </authorList>
    </citation>
    <scope>NUCLEOTIDE SEQUENCE</scope>
    <source>
        <strain evidence="2">HKST-UBA01</strain>
    </source>
</reference>
<protein>
    <submittedName>
        <fullName evidence="2">VOC family protein</fullName>
    </submittedName>
</protein>
<reference evidence="2" key="2">
    <citation type="journal article" date="2021" name="Microbiome">
        <title>Successional dynamics and alternative stable states in a saline activated sludge microbial community over 9 years.</title>
        <authorList>
            <person name="Wang Y."/>
            <person name="Ye J."/>
            <person name="Ju F."/>
            <person name="Liu L."/>
            <person name="Boyd J.A."/>
            <person name="Deng Y."/>
            <person name="Parks D.H."/>
            <person name="Jiang X."/>
            <person name="Yin X."/>
            <person name="Woodcroft B.J."/>
            <person name="Tyson G.W."/>
            <person name="Hugenholtz P."/>
            <person name="Polz M.F."/>
            <person name="Zhang T."/>
        </authorList>
    </citation>
    <scope>NUCLEOTIDE SEQUENCE</scope>
    <source>
        <strain evidence="2">HKST-UBA01</strain>
    </source>
</reference>
<sequence length="257" mass="27457">MSTRNNPFVWYELVTGNTDRAVRFYCDLYGWEAVDSGQTAMQYTLLKQDGRGVGGIFQIPSGDLGQGMKPGWMGYIAADVDTDTPRVVAAGGKVHIPPSDIPGVGRFAGVADPHGAVFVLFTPNGEEEPPTPVPAGTPGHIGWHELHAGDGEEAFGFYSKLFGWTKAEAMDMGPNGVYQIFAIDGVPCGGMMTKMPQTPAPFWQYYVNVDGLDAAIARVQKGGGQIFMGPHEVPGGSWIANGMDPEGVIFAMVSPTR</sequence>
<dbReference type="Proteomes" id="UP000697710">
    <property type="component" value="Unassembled WGS sequence"/>
</dbReference>
<comment type="caution">
    <text evidence="2">The sequence shown here is derived from an EMBL/GenBank/DDBJ whole genome shotgun (WGS) entry which is preliminary data.</text>
</comment>
<evidence type="ECO:0000313" key="2">
    <source>
        <dbReference type="EMBL" id="MCA9726148.1"/>
    </source>
</evidence>
<accession>A0A956RMK4</accession>
<dbReference type="PANTHER" id="PTHR33993:SF14">
    <property type="entry name" value="GB|AAF24581.1"/>
    <property type="match status" value="1"/>
</dbReference>
<dbReference type="InterPro" id="IPR004360">
    <property type="entry name" value="Glyas_Fos-R_dOase_dom"/>
</dbReference>